<evidence type="ECO:0000313" key="2">
    <source>
        <dbReference type="EMBL" id="SQC86303.1"/>
    </source>
</evidence>
<proteinExistence type="predicted"/>
<reference evidence="2 3" key="1">
    <citation type="submission" date="2018-06" db="EMBL/GenBank/DDBJ databases">
        <authorList>
            <consortium name="Pathogen Informatics"/>
            <person name="Doyle S."/>
        </authorList>
    </citation>
    <scope>NUCLEOTIDE SEQUENCE [LARGE SCALE GENOMIC DNA]</scope>
    <source>
        <strain evidence="2 3">NCTC9645</strain>
    </source>
</reference>
<accession>A0A2X3IQC1</accession>
<dbReference type="EMBL" id="UASO01000005">
    <property type="protein sequence ID" value="SQC86303.1"/>
    <property type="molecule type" value="Genomic_DNA"/>
</dbReference>
<protein>
    <submittedName>
        <fullName evidence="2">Uncharacterized protein</fullName>
    </submittedName>
</protein>
<dbReference type="AlphaFoldDB" id="A0A2X3IQC1"/>
<feature type="region of interest" description="Disordered" evidence="1">
    <location>
        <begin position="88"/>
        <end position="109"/>
    </location>
</feature>
<evidence type="ECO:0000313" key="3">
    <source>
        <dbReference type="Proteomes" id="UP000250675"/>
    </source>
</evidence>
<sequence>MRHFAGVQHHFVDGGADTFLAILLTHLGLQQKAFLGDVVAFQHVGELLQGVVRVKVGEKAEVAAVNADDVNVVTGQGPRRAEHIAVAAHHRPRDRPVGQSPPACRFSRC</sequence>
<gene>
    <name evidence="2" type="ORF">NCTC9645_04387</name>
</gene>
<name>A0A2X3IQC1_KLEPN</name>
<evidence type="ECO:0000256" key="1">
    <source>
        <dbReference type="SAM" id="MobiDB-lite"/>
    </source>
</evidence>
<dbReference type="Proteomes" id="UP000250675">
    <property type="component" value="Unassembled WGS sequence"/>
</dbReference>
<organism evidence="2 3">
    <name type="scientific">Klebsiella pneumoniae</name>
    <dbReference type="NCBI Taxonomy" id="573"/>
    <lineage>
        <taxon>Bacteria</taxon>
        <taxon>Pseudomonadati</taxon>
        <taxon>Pseudomonadota</taxon>
        <taxon>Gammaproteobacteria</taxon>
        <taxon>Enterobacterales</taxon>
        <taxon>Enterobacteriaceae</taxon>
        <taxon>Klebsiella/Raoultella group</taxon>
        <taxon>Klebsiella</taxon>
        <taxon>Klebsiella pneumoniae complex</taxon>
    </lineage>
</organism>